<evidence type="ECO:0000313" key="4">
    <source>
        <dbReference type="Proteomes" id="UP000488776"/>
    </source>
</evidence>
<dbReference type="EMBL" id="JAAJBJ010000001">
    <property type="protein sequence ID" value="NGG35701.1"/>
    <property type="molecule type" value="Genomic_DNA"/>
</dbReference>
<organism evidence="2 3">
    <name type="scientific">Bifidobacterium bifidum</name>
    <dbReference type="NCBI Taxonomy" id="1681"/>
    <lineage>
        <taxon>Bacteria</taxon>
        <taxon>Bacillati</taxon>
        <taxon>Actinomycetota</taxon>
        <taxon>Actinomycetes</taxon>
        <taxon>Bifidobacteriales</taxon>
        <taxon>Bifidobacteriaceae</taxon>
        <taxon>Bifidobacterium</taxon>
    </lineage>
</organism>
<gene>
    <name evidence="2" type="ORF">DW137_04885</name>
    <name evidence="1" type="ORF">G5T23_01335</name>
</gene>
<name>A0A415C644_BIFBI</name>
<accession>A0A415C644</accession>
<proteinExistence type="predicted"/>
<reference evidence="2 3" key="1">
    <citation type="submission" date="2018-08" db="EMBL/GenBank/DDBJ databases">
        <title>A genome reference for cultivated species of the human gut microbiota.</title>
        <authorList>
            <person name="Zou Y."/>
            <person name="Xue W."/>
            <person name="Luo G."/>
        </authorList>
    </citation>
    <scope>NUCLEOTIDE SEQUENCE [LARGE SCALE GENOMIC DNA]</scope>
    <source>
        <strain evidence="2 3">AM12-10</strain>
    </source>
</reference>
<dbReference type="Proteomes" id="UP000488776">
    <property type="component" value="Unassembled WGS sequence"/>
</dbReference>
<dbReference type="Proteomes" id="UP000283727">
    <property type="component" value="Unassembled WGS sequence"/>
</dbReference>
<comment type="caution">
    <text evidence="2">The sequence shown here is derived from an EMBL/GenBank/DDBJ whole genome shotgun (WGS) entry which is preliminary data.</text>
</comment>
<sequence>MLLSSRLMSEVALTADDLVIIGRGRILETTTVAAFVAEHSTHSIRVATPEPDKLHAVFETAPQVTVREVPRNANDPQQGRVFRIEGAALEPTARAFAQAQYETRAIPGQVPAQYGEPAATYTQPNTQEVPRWRSLISRRSLSPCRRSAWRDWCSSATRSRRWLPTSGGFH</sequence>
<reference evidence="1 4" key="2">
    <citation type="submission" date="2020-02" db="EMBL/GenBank/DDBJ databases">
        <title>Antibiotic susceptibility profiles of lactic acid bacteria isolated from the human vagina and genetic basis of atypical resistances.</title>
        <authorList>
            <person name="Sirichoat A."/>
            <person name="Florez A.B."/>
            <person name="Vazquez L."/>
            <person name="Buppasiri P."/>
            <person name="Panya M."/>
            <person name="Lulitanond V."/>
            <person name="Mayo B."/>
        </authorList>
    </citation>
    <scope>NUCLEOTIDE SEQUENCE [LARGE SCALE GENOMIC DNA]</scope>
    <source>
        <strain evidence="1 4">VA07-1AN</strain>
    </source>
</reference>
<evidence type="ECO:0000313" key="3">
    <source>
        <dbReference type="Proteomes" id="UP000283727"/>
    </source>
</evidence>
<protein>
    <submittedName>
        <fullName evidence="2">ABC transporter</fullName>
    </submittedName>
</protein>
<evidence type="ECO:0000313" key="2">
    <source>
        <dbReference type="EMBL" id="RHJ23935.1"/>
    </source>
</evidence>
<dbReference type="AlphaFoldDB" id="A0A415C644"/>
<evidence type="ECO:0000313" key="1">
    <source>
        <dbReference type="EMBL" id="NGG35701.1"/>
    </source>
</evidence>
<dbReference type="EMBL" id="QRLR01000002">
    <property type="protein sequence ID" value="RHJ23935.1"/>
    <property type="molecule type" value="Genomic_DNA"/>
</dbReference>